<dbReference type="PROSITE" id="PS51294">
    <property type="entry name" value="HTH_MYB"/>
    <property type="match status" value="2"/>
</dbReference>
<keyword evidence="2" id="KW-0677">Repeat</keyword>
<dbReference type="Gene3D" id="1.10.10.60">
    <property type="entry name" value="Homeodomain-like"/>
    <property type="match status" value="2"/>
</dbReference>
<comment type="subcellular location">
    <subcellularLocation>
        <location evidence="1">Nucleus</location>
    </subcellularLocation>
</comment>
<dbReference type="GO" id="GO:0000976">
    <property type="term" value="F:transcription cis-regulatory region binding"/>
    <property type="evidence" value="ECO:0000318"/>
    <property type="project" value="GO_Central"/>
</dbReference>
<feature type="domain" description="Myb-like" evidence="5">
    <location>
        <begin position="169"/>
        <end position="219"/>
    </location>
</feature>
<proteinExistence type="predicted"/>
<evidence type="ECO:0000313" key="7">
    <source>
        <dbReference type="EMBL" id="EOX94909.1"/>
    </source>
</evidence>
<dbReference type="EMBL" id="CM001879">
    <property type="protein sequence ID" value="EOX94909.1"/>
    <property type="molecule type" value="Genomic_DNA"/>
</dbReference>
<name>A0A061DQ12_THECC</name>
<dbReference type="InterPro" id="IPR017930">
    <property type="entry name" value="Myb_dom"/>
</dbReference>
<dbReference type="GO" id="GO:0030154">
    <property type="term" value="P:cell differentiation"/>
    <property type="evidence" value="ECO:0000318"/>
    <property type="project" value="GO_Central"/>
</dbReference>
<dbReference type="PANTHER" id="PTHR47999:SF86">
    <property type="entry name" value="MYB-RELATED PROTEIN MYB4-LIKE"/>
    <property type="match status" value="1"/>
</dbReference>
<dbReference type="SUPFAM" id="SSF46689">
    <property type="entry name" value="Homeodomain-like"/>
    <property type="match status" value="1"/>
</dbReference>
<evidence type="ECO:0000256" key="2">
    <source>
        <dbReference type="ARBA" id="ARBA00022737"/>
    </source>
</evidence>
<keyword evidence="4" id="KW-0539">Nucleus</keyword>
<dbReference type="SMART" id="SM00717">
    <property type="entry name" value="SANT"/>
    <property type="match status" value="2"/>
</dbReference>
<protein>
    <submittedName>
        <fullName evidence="7">Myb domain protein 4, putative</fullName>
    </submittedName>
</protein>
<dbReference type="InterPro" id="IPR001005">
    <property type="entry name" value="SANT/Myb"/>
</dbReference>
<feature type="domain" description="HTH myb-type" evidence="6">
    <location>
        <begin position="116"/>
        <end position="168"/>
    </location>
</feature>
<evidence type="ECO:0000256" key="4">
    <source>
        <dbReference type="ARBA" id="ARBA00023242"/>
    </source>
</evidence>
<dbReference type="HOGENOM" id="CLU_028567_6_7_1"/>
<evidence type="ECO:0000256" key="1">
    <source>
        <dbReference type="ARBA" id="ARBA00004123"/>
    </source>
</evidence>
<dbReference type="Pfam" id="PF00249">
    <property type="entry name" value="Myb_DNA-binding"/>
    <property type="match status" value="2"/>
</dbReference>
<reference evidence="7 8" key="1">
    <citation type="journal article" date="2013" name="Genome Biol.">
        <title>The genome sequence of the most widely cultivated cacao type and its use to identify candidate genes regulating pod color.</title>
        <authorList>
            <person name="Motamayor J.C."/>
            <person name="Mockaitis K."/>
            <person name="Schmutz J."/>
            <person name="Haiminen N."/>
            <person name="Iii D.L."/>
            <person name="Cornejo O."/>
            <person name="Findley S.D."/>
            <person name="Zheng P."/>
            <person name="Utro F."/>
            <person name="Royaert S."/>
            <person name="Saski C."/>
            <person name="Jenkins J."/>
            <person name="Podicheti R."/>
            <person name="Zhao M."/>
            <person name="Scheffler B.E."/>
            <person name="Stack J.C."/>
            <person name="Feltus F.A."/>
            <person name="Mustiga G.M."/>
            <person name="Amores F."/>
            <person name="Phillips W."/>
            <person name="Marelli J.P."/>
            <person name="May G.D."/>
            <person name="Shapiro H."/>
            <person name="Ma J."/>
            <person name="Bustamante C.D."/>
            <person name="Schnell R.J."/>
            <person name="Main D."/>
            <person name="Gilbert D."/>
            <person name="Parida L."/>
            <person name="Kuhn D.N."/>
        </authorList>
    </citation>
    <scope>NUCLEOTIDE SEQUENCE [LARGE SCALE GENOMIC DNA]</scope>
    <source>
        <strain evidence="8">cv. Matina 1-6</strain>
    </source>
</reference>
<dbReference type="PANTHER" id="PTHR47999">
    <property type="entry name" value="TRANSCRIPTION FACTOR MYB8-RELATED-RELATED"/>
    <property type="match status" value="1"/>
</dbReference>
<keyword evidence="8" id="KW-1185">Reference proteome</keyword>
<evidence type="ECO:0000256" key="3">
    <source>
        <dbReference type="ARBA" id="ARBA00023125"/>
    </source>
</evidence>
<dbReference type="FunFam" id="1.10.10.60:FF:000001">
    <property type="entry name" value="MYB-related transcription factor"/>
    <property type="match status" value="1"/>
</dbReference>
<dbReference type="Gramene" id="EOX94909">
    <property type="protein sequence ID" value="EOX94909"/>
    <property type="gene ID" value="TCM_004509"/>
</dbReference>
<dbReference type="FunCoup" id="A0A061DQ12">
    <property type="interactions" value="1"/>
</dbReference>
<dbReference type="GO" id="GO:0006355">
    <property type="term" value="P:regulation of DNA-templated transcription"/>
    <property type="evidence" value="ECO:0000318"/>
    <property type="project" value="GO_Central"/>
</dbReference>
<feature type="domain" description="HTH myb-type" evidence="6">
    <location>
        <begin position="169"/>
        <end position="223"/>
    </location>
</feature>
<evidence type="ECO:0000259" key="6">
    <source>
        <dbReference type="PROSITE" id="PS51294"/>
    </source>
</evidence>
<gene>
    <name evidence="7" type="ORF">TCM_004509</name>
</gene>
<dbReference type="InParanoid" id="A0A061DQ12"/>
<dbReference type="Proteomes" id="UP000026915">
    <property type="component" value="Chromosome 1"/>
</dbReference>
<dbReference type="AlphaFoldDB" id="A0A061DQ12"/>
<accession>A0A061DQ12</accession>
<dbReference type="GO" id="GO:0005634">
    <property type="term" value="C:nucleus"/>
    <property type="evidence" value="ECO:0000318"/>
    <property type="project" value="GO_Central"/>
</dbReference>
<evidence type="ECO:0000313" key="8">
    <source>
        <dbReference type="Proteomes" id="UP000026915"/>
    </source>
</evidence>
<dbReference type="PROSITE" id="PS50090">
    <property type="entry name" value="MYB_LIKE"/>
    <property type="match status" value="2"/>
</dbReference>
<organism evidence="7 8">
    <name type="scientific">Theobroma cacao</name>
    <name type="common">Cacao</name>
    <name type="synonym">Cocoa</name>
    <dbReference type="NCBI Taxonomy" id="3641"/>
    <lineage>
        <taxon>Eukaryota</taxon>
        <taxon>Viridiplantae</taxon>
        <taxon>Streptophyta</taxon>
        <taxon>Embryophyta</taxon>
        <taxon>Tracheophyta</taxon>
        <taxon>Spermatophyta</taxon>
        <taxon>Magnoliopsida</taxon>
        <taxon>eudicotyledons</taxon>
        <taxon>Gunneridae</taxon>
        <taxon>Pentapetalae</taxon>
        <taxon>rosids</taxon>
        <taxon>malvids</taxon>
        <taxon>Malvales</taxon>
        <taxon>Malvaceae</taxon>
        <taxon>Byttnerioideae</taxon>
        <taxon>Theobroma</taxon>
    </lineage>
</organism>
<dbReference type="CDD" id="cd00167">
    <property type="entry name" value="SANT"/>
    <property type="match status" value="2"/>
</dbReference>
<evidence type="ECO:0000259" key="5">
    <source>
        <dbReference type="PROSITE" id="PS50090"/>
    </source>
</evidence>
<dbReference type="InterPro" id="IPR015495">
    <property type="entry name" value="Myb_TF_plants"/>
</dbReference>
<keyword evidence="3" id="KW-0238">DNA-binding</keyword>
<dbReference type="eggNOG" id="KOG0048">
    <property type="taxonomic scope" value="Eukaryota"/>
</dbReference>
<dbReference type="InterPro" id="IPR009057">
    <property type="entry name" value="Homeodomain-like_sf"/>
</dbReference>
<feature type="domain" description="Myb-like" evidence="5">
    <location>
        <begin position="116"/>
        <end position="168"/>
    </location>
</feature>
<sequence>MLQIEALKRTVNDWKIKHIFREGNNDADTLAKEGVNREVDLVEINNHVDAWSGWRLRFCSSPVVLTRNSDPIHWETTANFRLGVCTFSYIQTPAQNTGRDTIEQQQMGRKPCCSKEEGLNRGAWTATEDKILTDYIKARGEGKWRSIPKAAGLKRCGKSCRLRWLNYLRPGIKRGNITRDEEDLIIRLHKLLGNRWSLIAGRLPGRTDNEIKNYWNTVLSKRAQVKKFDHTNKDETKQRFISWSKKAPTSSGVIQAKAGRCTKVFTTPQKQVIGRGENNNIARTAPSTDAKFVHETAVESGFSDGSFTLLSSKEENPSISKFAMDFDIGDINISEALASDFPQLGDFELRDINSVIYEYGTNDCGQALLSSEGMVGNWSGNDCVEANLDSDFGFLAAFLGSAEL</sequence>